<dbReference type="EMBL" id="NBSK02000007">
    <property type="protein sequence ID" value="KAJ0197264.1"/>
    <property type="molecule type" value="Genomic_DNA"/>
</dbReference>
<keyword evidence="5 6" id="KW-0833">Ubl conjugation pathway</keyword>
<dbReference type="Pfam" id="PF00632">
    <property type="entry name" value="HECT"/>
    <property type="match status" value="1"/>
</dbReference>
<dbReference type="InterPro" id="IPR035983">
    <property type="entry name" value="Hect_E3_ubiquitin_ligase"/>
</dbReference>
<dbReference type="PROSITE" id="PS50237">
    <property type="entry name" value="HECT"/>
    <property type="match status" value="1"/>
</dbReference>
<feature type="domain" description="HECT" evidence="8">
    <location>
        <begin position="86"/>
        <end position="223"/>
    </location>
</feature>
<reference evidence="9 10" key="1">
    <citation type="journal article" date="2017" name="Nat. Commun.">
        <title>Genome assembly with in vitro proximity ligation data and whole-genome triplication in lettuce.</title>
        <authorList>
            <person name="Reyes-Chin-Wo S."/>
            <person name="Wang Z."/>
            <person name="Yang X."/>
            <person name="Kozik A."/>
            <person name="Arikit S."/>
            <person name="Song C."/>
            <person name="Xia L."/>
            <person name="Froenicke L."/>
            <person name="Lavelle D.O."/>
            <person name="Truco M.J."/>
            <person name="Xia R."/>
            <person name="Zhu S."/>
            <person name="Xu C."/>
            <person name="Xu H."/>
            <person name="Xu X."/>
            <person name="Cox K."/>
            <person name="Korf I."/>
            <person name="Meyers B.C."/>
            <person name="Michelmore R.W."/>
        </authorList>
    </citation>
    <scope>NUCLEOTIDE SEQUENCE [LARGE SCALE GENOMIC DNA]</scope>
    <source>
        <strain evidence="10">cv. Salinas</strain>
        <tissue evidence="9">Seedlings</tissue>
    </source>
</reference>
<dbReference type="GO" id="GO:0061630">
    <property type="term" value="F:ubiquitin protein ligase activity"/>
    <property type="evidence" value="ECO:0007669"/>
    <property type="project" value="UniProtKB-EC"/>
</dbReference>
<comment type="caution">
    <text evidence="9">The sequence shown here is derived from an EMBL/GenBank/DDBJ whole genome shotgun (WGS) entry which is preliminary data.</text>
</comment>
<protein>
    <recommendedName>
        <fullName evidence="3">HECT-type E3 ubiquitin transferase</fullName>
        <ecNumber evidence="3">2.3.2.26</ecNumber>
    </recommendedName>
</protein>
<dbReference type="PANTHER" id="PTHR11254:SF67">
    <property type="entry name" value="E3 UBIQUITIN-PROTEIN LIGASE HUWE1"/>
    <property type="match status" value="1"/>
</dbReference>
<keyword evidence="10" id="KW-1185">Reference proteome</keyword>
<dbReference type="Gene3D" id="3.50.50.60">
    <property type="entry name" value="FAD/NAD(P)-binding domain"/>
    <property type="match status" value="1"/>
</dbReference>
<dbReference type="InterPro" id="IPR036188">
    <property type="entry name" value="FAD/NAD-bd_sf"/>
</dbReference>
<feature type="compositionally biased region" description="Acidic residues" evidence="7">
    <location>
        <begin position="20"/>
        <end position="34"/>
    </location>
</feature>
<evidence type="ECO:0000313" key="9">
    <source>
        <dbReference type="EMBL" id="KAJ0197264.1"/>
    </source>
</evidence>
<evidence type="ECO:0000256" key="3">
    <source>
        <dbReference type="ARBA" id="ARBA00012485"/>
    </source>
</evidence>
<dbReference type="InterPro" id="IPR050409">
    <property type="entry name" value="E3_ubiq-protein_ligase"/>
</dbReference>
<dbReference type="Proteomes" id="UP000235145">
    <property type="component" value="Unassembled WGS sequence"/>
</dbReference>
<name>A0A9R1V1N2_LACSA</name>
<dbReference type="AlphaFoldDB" id="A0A9R1V1N2"/>
<dbReference type="SUPFAM" id="SSF51971">
    <property type="entry name" value="Nucleotide-binding domain"/>
    <property type="match status" value="1"/>
</dbReference>
<accession>A0A9R1V1N2</accession>
<dbReference type="InterPro" id="IPR000569">
    <property type="entry name" value="HECT_dom"/>
</dbReference>
<feature type="compositionally biased region" description="Low complexity" evidence="7">
    <location>
        <begin position="1"/>
        <end position="15"/>
    </location>
</feature>
<evidence type="ECO:0000256" key="5">
    <source>
        <dbReference type="ARBA" id="ARBA00022786"/>
    </source>
</evidence>
<evidence type="ECO:0000256" key="7">
    <source>
        <dbReference type="SAM" id="MobiDB-lite"/>
    </source>
</evidence>
<feature type="region of interest" description="Disordered" evidence="7">
    <location>
        <begin position="1"/>
        <end position="53"/>
    </location>
</feature>
<dbReference type="EC" id="2.3.2.26" evidence="3"/>
<sequence length="306" mass="34032">MTAPNKKPAAATAATKKADSDDERSNEESSFDDVEPQKKKSKPTKTKAAAKPIAKNKRVHLMRNMKVPMKSQQSLKLLKRVNFFKFAGEVVEVRLQSHSSTTIRVDDLKVNAEYTGYRVGSSVVVWFWEVVKALNKEDRARLLQFVTGTSKVPLEGFKALQAASNLGVITPIPFDCSPIKQFLADCKASTNPTTTPSLSTFSQRRPDFTPSSSSVLEIGRDLVYSIERIREENDAVILAMGATEPRDLPVPGRELSGVHFAMEFLHANTKSLLDSNLEDGNYMRGTKRSALYSHLFSNYNNILPFS</sequence>
<gene>
    <name evidence="9" type="ORF">LSAT_V11C700358850</name>
</gene>
<proteinExistence type="predicted"/>
<comment type="catalytic activity">
    <reaction evidence="1">
        <text>S-ubiquitinyl-[E2 ubiquitin-conjugating enzyme]-L-cysteine + [acceptor protein]-L-lysine = [E2 ubiquitin-conjugating enzyme]-L-cysteine + N(6)-ubiquitinyl-[acceptor protein]-L-lysine.</text>
        <dbReference type="EC" id="2.3.2.26"/>
    </reaction>
</comment>
<organism evidence="9 10">
    <name type="scientific">Lactuca sativa</name>
    <name type="common">Garden lettuce</name>
    <dbReference type="NCBI Taxonomy" id="4236"/>
    <lineage>
        <taxon>Eukaryota</taxon>
        <taxon>Viridiplantae</taxon>
        <taxon>Streptophyta</taxon>
        <taxon>Embryophyta</taxon>
        <taxon>Tracheophyta</taxon>
        <taxon>Spermatophyta</taxon>
        <taxon>Magnoliopsida</taxon>
        <taxon>eudicotyledons</taxon>
        <taxon>Gunneridae</taxon>
        <taxon>Pentapetalae</taxon>
        <taxon>asterids</taxon>
        <taxon>campanulids</taxon>
        <taxon>Asterales</taxon>
        <taxon>Asteraceae</taxon>
        <taxon>Cichorioideae</taxon>
        <taxon>Cichorieae</taxon>
        <taxon>Lactucinae</taxon>
        <taxon>Lactuca</taxon>
    </lineage>
</organism>
<keyword evidence="4" id="KW-0808">Transferase</keyword>
<dbReference type="Gene3D" id="3.40.50.720">
    <property type="entry name" value="NAD(P)-binding Rossmann-like Domain"/>
    <property type="match status" value="1"/>
</dbReference>
<comment type="pathway">
    <text evidence="2">Protein modification; protein ubiquitination.</text>
</comment>
<evidence type="ECO:0000256" key="2">
    <source>
        <dbReference type="ARBA" id="ARBA00004906"/>
    </source>
</evidence>
<evidence type="ECO:0000256" key="1">
    <source>
        <dbReference type="ARBA" id="ARBA00000885"/>
    </source>
</evidence>
<evidence type="ECO:0000313" key="10">
    <source>
        <dbReference type="Proteomes" id="UP000235145"/>
    </source>
</evidence>
<dbReference type="Gene3D" id="3.30.2410.10">
    <property type="entry name" value="Hect, E3 ligase catalytic domain"/>
    <property type="match status" value="1"/>
</dbReference>
<evidence type="ECO:0000259" key="8">
    <source>
        <dbReference type="PROSITE" id="PS50237"/>
    </source>
</evidence>
<evidence type="ECO:0000256" key="4">
    <source>
        <dbReference type="ARBA" id="ARBA00022679"/>
    </source>
</evidence>
<dbReference type="SUPFAM" id="SSF56204">
    <property type="entry name" value="Hect, E3 ligase catalytic domain"/>
    <property type="match status" value="1"/>
</dbReference>
<dbReference type="PANTHER" id="PTHR11254">
    <property type="entry name" value="HECT DOMAIN UBIQUITIN-PROTEIN LIGASE"/>
    <property type="match status" value="1"/>
</dbReference>
<comment type="caution">
    <text evidence="6">Lacks conserved residue(s) required for the propagation of feature annotation.</text>
</comment>
<evidence type="ECO:0000256" key="6">
    <source>
        <dbReference type="PROSITE-ProRule" id="PRU00104"/>
    </source>
</evidence>